<dbReference type="InterPro" id="IPR015797">
    <property type="entry name" value="NUDIX_hydrolase-like_dom_sf"/>
</dbReference>
<evidence type="ECO:0000256" key="5">
    <source>
        <dbReference type="ARBA" id="ARBA00022485"/>
    </source>
</evidence>
<evidence type="ECO:0000256" key="11">
    <source>
        <dbReference type="ARBA" id="ARBA00023204"/>
    </source>
</evidence>
<dbReference type="OrthoDB" id="10248838at2759"/>
<evidence type="ECO:0000256" key="2">
    <source>
        <dbReference type="ARBA" id="ARBA00008343"/>
    </source>
</evidence>
<comment type="similarity">
    <text evidence="2 13">Belongs to the Nth/MutY family.</text>
</comment>
<dbReference type="SUPFAM" id="SSF55811">
    <property type="entry name" value="Nudix"/>
    <property type="match status" value="1"/>
</dbReference>
<evidence type="ECO:0000256" key="4">
    <source>
        <dbReference type="ARBA" id="ARBA00022023"/>
    </source>
</evidence>
<dbReference type="GO" id="GO:0006298">
    <property type="term" value="P:mismatch repair"/>
    <property type="evidence" value="ECO:0007669"/>
    <property type="project" value="TreeGrafter"/>
</dbReference>
<gene>
    <name evidence="16" type="ORF">INT43_007365</name>
</gene>
<comment type="function">
    <text evidence="13">Adenine glycosylase active on G-A mispairs.</text>
</comment>
<evidence type="ECO:0000256" key="7">
    <source>
        <dbReference type="ARBA" id="ARBA00022763"/>
    </source>
</evidence>
<keyword evidence="5" id="KW-0004">4Fe-4S</keyword>
<dbReference type="EC" id="3.2.2.31" evidence="3 13"/>
<protein>
    <recommendedName>
        <fullName evidence="4 13">Adenine DNA glycosylase</fullName>
        <ecNumber evidence="3 13">3.2.2.31</ecNumber>
    </recommendedName>
</protein>
<dbReference type="Proteomes" id="UP000654370">
    <property type="component" value="Unassembled WGS sequence"/>
</dbReference>
<comment type="cofactor">
    <cofactor evidence="13">
        <name>[4Fe-4S] cluster</name>
        <dbReference type="ChEBI" id="CHEBI:49883"/>
    </cofactor>
    <text evidence="13">Binds 1 [4Fe-4S] cluster.</text>
</comment>
<comment type="catalytic activity">
    <reaction evidence="1 13">
        <text>Hydrolyzes free adenine bases from 7,8-dihydro-8-oxoguanine:adenine mismatched double-stranded DNA, leaving an apurinic site.</text>
        <dbReference type="EC" id="3.2.2.31"/>
    </reaction>
</comment>
<comment type="caution">
    <text evidence="16">The sequence shown here is derived from an EMBL/GenBank/DDBJ whole genome shotgun (WGS) entry which is preliminary data.</text>
</comment>
<keyword evidence="6" id="KW-0479">Metal-binding</keyword>
<feature type="domain" description="HhH-GPD" evidence="15">
    <location>
        <begin position="88"/>
        <end position="240"/>
    </location>
</feature>
<evidence type="ECO:0000259" key="15">
    <source>
        <dbReference type="SMART" id="SM00478"/>
    </source>
</evidence>
<dbReference type="GO" id="GO:0005634">
    <property type="term" value="C:nucleus"/>
    <property type="evidence" value="ECO:0007669"/>
    <property type="project" value="TreeGrafter"/>
</dbReference>
<name>A0A8H7UGR0_MORIS</name>
<dbReference type="Pfam" id="PF00730">
    <property type="entry name" value="HhH-GPD"/>
    <property type="match status" value="1"/>
</dbReference>
<organism evidence="16 17">
    <name type="scientific">Mortierella isabellina</name>
    <name type="common">Filamentous fungus</name>
    <name type="synonym">Umbelopsis isabellina</name>
    <dbReference type="NCBI Taxonomy" id="91625"/>
    <lineage>
        <taxon>Eukaryota</taxon>
        <taxon>Fungi</taxon>
        <taxon>Fungi incertae sedis</taxon>
        <taxon>Mucoromycota</taxon>
        <taxon>Mucoromycotina</taxon>
        <taxon>Umbelopsidomycetes</taxon>
        <taxon>Umbelopsidales</taxon>
        <taxon>Umbelopsidaceae</taxon>
        <taxon>Umbelopsis</taxon>
    </lineage>
</organism>
<dbReference type="CDD" id="cd00056">
    <property type="entry name" value="ENDO3c"/>
    <property type="match status" value="1"/>
</dbReference>
<keyword evidence="17" id="KW-1185">Reference proteome</keyword>
<keyword evidence="11" id="KW-0234">DNA repair</keyword>
<evidence type="ECO:0000256" key="3">
    <source>
        <dbReference type="ARBA" id="ARBA00012045"/>
    </source>
</evidence>
<dbReference type="SMART" id="SM00478">
    <property type="entry name" value="ENDO3c"/>
    <property type="match status" value="1"/>
</dbReference>
<accession>A0A8H7UGR0</accession>
<keyword evidence="9 13" id="KW-0408">Iron</keyword>
<keyword evidence="7 13" id="KW-0227">DNA damage</keyword>
<keyword evidence="8" id="KW-0378">Hydrolase</keyword>
<dbReference type="GO" id="GO:0006285">
    <property type="term" value="P:base-excision repair, AP site formation"/>
    <property type="evidence" value="ECO:0007669"/>
    <property type="project" value="UniProtKB-ARBA"/>
</dbReference>
<dbReference type="Gene3D" id="1.10.340.30">
    <property type="entry name" value="Hypothetical protein, domain 2"/>
    <property type="match status" value="1"/>
</dbReference>
<dbReference type="PANTHER" id="PTHR42944:SF1">
    <property type="entry name" value="ADENINE DNA GLYCOSYLASE"/>
    <property type="match status" value="1"/>
</dbReference>
<evidence type="ECO:0000256" key="9">
    <source>
        <dbReference type="ARBA" id="ARBA00023004"/>
    </source>
</evidence>
<dbReference type="PANTHER" id="PTHR42944">
    <property type="entry name" value="ADENINE DNA GLYCOSYLASE"/>
    <property type="match status" value="1"/>
</dbReference>
<dbReference type="Pfam" id="PF00633">
    <property type="entry name" value="HHH"/>
    <property type="match status" value="1"/>
</dbReference>
<keyword evidence="12 13" id="KW-0326">Glycosidase</keyword>
<dbReference type="GO" id="GO:0051539">
    <property type="term" value="F:4 iron, 4 sulfur cluster binding"/>
    <property type="evidence" value="ECO:0007669"/>
    <property type="project" value="UniProtKB-UniRule"/>
</dbReference>
<dbReference type="GO" id="GO:0035485">
    <property type="term" value="F:adenine/guanine mispair binding"/>
    <property type="evidence" value="ECO:0007669"/>
    <property type="project" value="TreeGrafter"/>
</dbReference>
<evidence type="ECO:0000256" key="12">
    <source>
        <dbReference type="ARBA" id="ARBA00023295"/>
    </source>
</evidence>
<evidence type="ECO:0000256" key="8">
    <source>
        <dbReference type="ARBA" id="ARBA00022801"/>
    </source>
</evidence>
<sequence length="536" mass="60729">MLIFFRVSLEPRFTCCLDHCMTSPKITRHLASYHKFSEKERQQVQEELLKWFDVSKRTHLPWRKEWDGTLDTEQRAQRAYEVWVSEIMLQQTQVATTIPYYDKWMQNFPTIHDLAKADIEKVNKLWAGLGYYSRARRLWEGAKKMCEESNGVLPSTAKELEDKVPGVGRYTAGAIASIAWGQQAGTVDGNIARVYSRMRAIGGDAKGKSTIELQWKIADYMVPEGRPGDFNQALMELGATVCTPQKPDCKHCPVQKSCLALKEVKVTHSMMKDEPVETSTDDIDIEECNVCLPNNPDEELSVTRYPRKAIKKAPREEECAVCILEKRLSASEDPSTSRFLLIRRPKTGLLAGLWEFPSAELNETLATKKKSVKKRKPVIADSEDSGDDYSTGKEAKPAAAQILANNYKERTSIVDKHLEKRFKINMSECNVIRRAELGSVIHLFSHIRKTYHMEHLVIHAESLDDLSLSEDMQWVSRDELNTAAIPTGLKKGIKLMESQGTAKSIGVKSNPRKKAKMEQDPAAGTRGIMSFFQKQT</sequence>
<feature type="region of interest" description="Disordered" evidence="14">
    <location>
        <begin position="501"/>
        <end position="536"/>
    </location>
</feature>
<keyword evidence="10" id="KW-0411">Iron-sulfur</keyword>
<evidence type="ECO:0000313" key="17">
    <source>
        <dbReference type="Proteomes" id="UP000654370"/>
    </source>
</evidence>
<dbReference type="EMBL" id="JAEPQZ010000004">
    <property type="protein sequence ID" value="KAG2182435.1"/>
    <property type="molecule type" value="Genomic_DNA"/>
</dbReference>
<dbReference type="InterPro" id="IPR003265">
    <property type="entry name" value="HhH-GPD_domain"/>
</dbReference>
<dbReference type="GO" id="GO:0000701">
    <property type="term" value="F:purine-specific mismatch base pair DNA N-glycosylase activity"/>
    <property type="evidence" value="ECO:0007669"/>
    <property type="project" value="UniProtKB-EC"/>
</dbReference>
<evidence type="ECO:0000256" key="14">
    <source>
        <dbReference type="SAM" id="MobiDB-lite"/>
    </source>
</evidence>
<dbReference type="SUPFAM" id="SSF48150">
    <property type="entry name" value="DNA-glycosylase"/>
    <property type="match status" value="1"/>
</dbReference>
<dbReference type="AlphaFoldDB" id="A0A8H7UGR0"/>
<dbReference type="InterPro" id="IPR000445">
    <property type="entry name" value="HhH_motif"/>
</dbReference>
<proteinExistence type="inferred from homology"/>
<dbReference type="CDD" id="cd03431">
    <property type="entry name" value="NUDIX_DNA_Glycosylase_C-MutY"/>
    <property type="match status" value="1"/>
</dbReference>
<dbReference type="GO" id="GO:0032357">
    <property type="term" value="F:oxidized purine DNA binding"/>
    <property type="evidence" value="ECO:0007669"/>
    <property type="project" value="TreeGrafter"/>
</dbReference>
<feature type="region of interest" description="Disordered" evidence="14">
    <location>
        <begin position="374"/>
        <end position="394"/>
    </location>
</feature>
<dbReference type="InterPro" id="IPR029119">
    <property type="entry name" value="MutY_C"/>
</dbReference>
<dbReference type="Gene3D" id="3.90.79.10">
    <property type="entry name" value="Nucleoside Triphosphate Pyrophosphohydrolase"/>
    <property type="match status" value="1"/>
</dbReference>
<dbReference type="GO" id="GO:0046872">
    <property type="term" value="F:metal ion binding"/>
    <property type="evidence" value="ECO:0007669"/>
    <property type="project" value="UniProtKB-UniRule"/>
</dbReference>
<dbReference type="GO" id="GO:0034039">
    <property type="term" value="F:8-oxo-7,8-dihydroguanine DNA N-glycosylase activity"/>
    <property type="evidence" value="ECO:0007669"/>
    <property type="project" value="TreeGrafter"/>
</dbReference>
<dbReference type="InterPro" id="IPR044298">
    <property type="entry name" value="MIG/MutY"/>
</dbReference>
<evidence type="ECO:0000256" key="6">
    <source>
        <dbReference type="ARBA" id="ARBA00022723"/>
    </source>
</evidence>
<reference evidence="16" key="1">
    <citation type="submission" date="2020-12" db="EMBL/GenBank/DDBJ databases">
        <title>Metabolic potential, ecology and presence of endohyphal bacteria is reflected in genomic diversity of Mucoromycotina.</title>
        <authorList>
            <person name="Muszewska A."/>
            <person name="Okrasinska A."/>
            <person name="Steczkiewicz K."/>
            <person name="Drgas O."/>
            <person name="Orlowska M."/>
            <person name="Perlinska-Lenart U."/>
            <person name="Aleksandrzak-Piekarczyk T."/>
            <person name="Szatraj K."/>
            <person name="Zielenkiewicz U."/>
            <person name="Pilsyk S."/>
            <person name="Malc E."/>
            <person name="Mieczkowski P."/>
            <person name="Kruszewska J.S."/>
            <person name="Biernat P."/>
            <person name="Pawlowska J."/>
        </authorList>
    </citation>
    <scope>NUCLEOTIDE SEQUENCE</scope>
    <source>
        <strain evidence="16">WA0000067209</strain>
    </source>
</reference>
<dbReference type="Gene3D" id="1.10.1670.10">
    <property type="entry name" value="Helix-hairpin-Helix base-excision DNA repair enzymes (C-terminal)"/>
    <property type="match status" value="1"/>
</dbReference>
<evidence type="ECO:0000313" key="16">
    <source>
        <dbReference type="EMBL" id="KAG2182435.1"/>
    </source>
</evidence>
<evidence type="ECO:0000256" key="13">
    <source>
        <dbReference type="RuleBase" id="RU365096"/>
    </source>
</evidence>
<dbReference type="InterPro" id="IPR011257">
    <property type="entry name" value="DNA_glycosylase"/>
</dbReference>
<evidence type="ECO:0000256" key="10">
    <source>
        <dbReference type="ARBA" id="ARBA00023014"/>
    </source>
</evidence>
<dbReference type="FunFam" id="1.10.340.30:FF:000002">
    <property type="entry name" value="Adenine DNA glycosylase"/>
    <property type="match status" value="1"/>
</dbReference>
<dbReference type="InterPro" id="IPR023170">
    <property type="entry name" value="HhH_base_excis_C"/>
</dbReference>
<evidence type="ECO:0000256" key="1">
    <source>
        <dbReference type="ARBA" id="ARBA00000843"/>
    </source>
</evidence>